<gene>
    <name evidence="1" type="ORF">F0562_030857</name>
</gene>
<dbReference type="EMBL" id="CM018040">
    <property type="protein sequence ID" value="KAA8535823.1"/>
    <property type="molecule type" value="Genomic_DNA"/>
</dbReference>
<dbReference type="AlphaFoldDB" id="A0A5J5AXW3"/>
<evidence type="ECO:0000313" key="2">
    <source>
        <dbReference type="Proteomes" id="UP000325577"/>
    </source>
</evidence>
<sequence>MPHFLISYDEVLLLSEYNFSLIISIMSSGLSVRIDEGEGAVDVKAHPVDIVVPGNVVGSSSCDPSRFDPPLPKIKDDRDLVVFIAKYQDAFSENVIIYLGGEE</sequence>
<proteinExistence type="predicted"/>
<evidence type="ECO:0000313" key="1">
    <source>
        <dbReference type="EMBL" id="KAA8535823.1"/>
    </source>
</evidence>
<accession>A0A5J5AXW3</accession>
<dbReference type="Proteomes" id="UP000325577">
    <property type="component" value="Linkage Group LG17"/>
</dbReference>
<protein>
    <submittedName>
        <fullName evidence="1">Uncharacterized protein</fullName>
    </submittedName>
</protein>
<reference evidence="1 2" key="1">
    <citation type="submission" date="2019-09" db="EMBL/GenBank/DDBJ databases">
        <title>A chromosome-level genome assembly of the Chinese tupelo Nyssa sinensis.</title>
        <authorList>
            <person name="Yang X."/>
            <person name="Kang M."/>
            <person name="Yang Y."/>
            <person name="Xiong H."/>
            <person name="Wang M."/>
            <person name="Zhang Z."/>
            <person name="Wang Z."/>
            <person name="Wu H."/>
            <person name="Ma T."/>
            <person name="Liu J."/>
            <person name="Xi Z."/>
        </authorList>
    </citation>
    <scope>NUCLEOTIDE SEQUENCE [LARGE SCALE GENOMIC DNA]</scope>
    <source>
        <strain evidence="1">J267</strain>
        <tissue evidence="1">Leaf</tissue>
    </source>
</reference>
<organism evidence="1 2">
    <name type="scientific">Nyssa sinensis</name>
    <dbReference type="NCBI Taxonomy" id="561372"/>
    <lineage>
        <taxon>Eukaryota</taxon>
        <taxon>Viridiplantae</taxon>
        <taxon>Streptophyta</taxon>
        <taxon>Embryophyta</taxon>
        <taxon>Tracheophyta</taxon>
        <taxon>Spermatophyta</taxon>
        <taxon>Magnoliopsida</taxon>
        <taxon>eudicotyledons</taxon>
        <taxon>Gunneridae</taxon>
        <taxon>Pentapetalae</taxon>
        <taxon>asterids</taxon>
        <taxon>Cornales</taxon>
        <taxon>Nyssaceae</taxon>
        <taxon>Nyssa</taxon>
    </lineage>
</organism>
<keyword evidence="2" id="KW-1185">Reference proteome</keyword>
<name>A0A5J5AXW3_9ASTE</name>